<dbReference type="EMBL" id="GBXM01073298">
    <property type="protein sequence ID" value="JAH35279.1"/>
    <property type="molecule type" value="Transcribed_RNA"/>
</dbReference>
<name>A0A0E9S1J6_ANGAN</name>
<evidence type="ECO:0000313" key="2">
    <source>
        <dbReference type="EMBL" id="JAH35279.1"/>
    </source>
</evidence>
<proteinExistence type="predicted"/>
<accession>A0A0E9S1J6</accession>
<keyword evidence="1" id="KW-1133">Transmembrane helix</keyword>
<feature type="transmembrane region" description="Helical" evidence="1">
    <location>
        <begin position="30"/>
        <end position="56"/>
    </location>
</feature>
<organism evidence="2">
    <name type="scientific">Anguilla anguilla</name>
    <name type="common">European freshwater eel</name>
    <name type="synonym">Muraena anguilla</name>
    <dbReference type="NCBI Taxonomy" id="7936"/>
    <lineage>
        <taxon>Eukaryota</taxon>
        <taxon>Metazoa</taxon>
        <taxon>Chordata</taxon>
        <taxon>Craniata</taxon>
        <taxon>Vertebrata</taxon>
        <taxon>Euteleostomi</taxon>
        <taxon>Actinopterygii</taxon>
        <taxon>Neopterygii</taxon>
        <taxon>Teleostei</taxon>
        <taxon>Anguilliformes</taxon>
        <taxon>Anguillidae</taxon>
        <taxon>Anguilla</taxon>
    </lineage>
</organism>
<dbReference type="AlphaFoldDB" id="A0A0E9S1J6"/>
<reference evidence="2" key="2">
    <citation type="journal article" date="2015" name="Fish Shellfish Immunol.">
        <title>Early steps in the European eel (Anguilla anguilla)-Vibrio vulnificus interaction in the gills: Role of the RtxA13 toxin.</title>
        <authorList>
            <person name="Callol A."/>
            <person name="Pajuelo D."/>
            <person name="Ebbesson L."/>
            <person name="Teles M."/>
            <person name="MacKenzie S."/>
            <person name="Amaro C."/>
        </authorList>
    </citation>
    <scope>NUCLEOTIDE SEQUENCE</scope>
</reference>
<keyword evidence="1" id="KW-0472">Membrane</keyword>
<keyword evidence="1" id="KW-0812">Transmembrane</keyword>
<protein>
    <submittedName>
        <fullName evidence="2">Uncharacterized protein</fullName>
    </submittedName>
</protein>
<reference evidence="2" key="1">
    <citation type="submission" date="2014-11" db="EMBL/GenBank/DDBJ databases">
        <authorList>
            <person name="Amaro Gonzalez C."/>
        </authorList>
    </citation>
    <scope>NUCLEOTIDE SEQUENCE</scope>
</reference>
<evidence type="ECO:0000256" key="1">
    <source>
        <dbReference type="SAM" id="Phobius"/>
    </source>
</evidence>
<sequence>MTKLARAESIFLLSVTKSRQMPLILSHKNVLISLKGIFCLICLALLTSANTFLLLAEHVFKSTLGI</sequence>